<keyword evidence="3" id="KW-1185">Reference proteome</keyword>
<dbReference type="SUPFAM" id="SSF48452">
    <property type="entry name" value="TPR-like"/>
    <property type="match status" value="1"/>
</dbReference>
<protein>
    <submittedName>
        <fullName evidence="2">Tetratricopeptide repeat-containing protein</fullName>
    </submittedName>
</protein>
<keyword evidence="1" id="KW-0472">Membrane</keyword>
<keyword evidence="1" id="KW-1133">Transmembrane helix</keyword>
<proteinExistence type="predicted"/>
<dbReference type="Pfam" id="PF14559">
    <property type="entry name" value="TPR_19"/>
    <property type="match status" value="1"/>
</dbReference>
<keyword evidence="1" id="KW-0812">Transmembrane</keyword>
<dbReference type="RefSeq" id="WP_234978038.1">
    <property type="nucleotide sequence ID" value="NZ_FTNC01000001.1"/>
</dbReference>
<gene>
    <name evidence="2" type="ORF">SAMN05421834_101163</name>
</gene>
<organism evidence="2 3">
    <name type="scientific">Halanaerobium kushneri</name>
    <dbReference type="NCBI Taxonomy" id="56779"/>
    <lineage>
        <taxon>Bacteria</taxon>
        <taxon>Bacillati</taxon>
        <taxon>Bacillota</taxon>
        <taxon>Clostridia</taxon>
        <taxon>Halanaerobiales</taxon>
        <taxon>Halanaerobiaceae</taxon>
        <taxon>Halanaerobium</taxon>
    </lineage>
</organism>
<evidence type="ECO:0000313" key="3">
    <source>
        <dbReference type="Proteomes" id="UP000185669"/>
    </source>
</evidence>
<evidence type="ECO:0000256" key="1">
    <source>
        <dbReference type="SAM" id="Phobius"/>
    </source>
</evidence>
<dbReference type="InterPro" id="IPR011990">
    <property type="entry name" value="TPR-like_helical_dom_sf"/>
</dbReference>
<dbReference type="Proteomes" id="UP000185669">
    <property type="component" value="Unassembled WGS sequence"/>
</dbReference>
<name>A0A1N6PPC3_9FIRM</name>
<evidence type="ECO:0000313" key="2">
    <source>
        <dbReference type="EMBL" id="SIQ06220.1"/>
    </source>
</evidence>
<dbReference type="EMBL" id="FTNC01000001">
    <property type="protein sequence ID" value="SIQ06220.1"/>
    <property type="molecule type" value="Genomic_DNA"/>
</dbReference>
<dbReference type="Gene3D" id="1.25.40.10">
    <property type="entry name" value="Tetratricopeptide repeat domain"/>
    <property type="match status" value="1"/>
</dbReference>
<dbReference type="AlphaFoldDB" id="A0A1N6PPC3"/>
<sequence length="230" mass="26422">MTNKFSNNLEIKEADLFLKKKLFILIIISLIIIFLTTNAAAESKYNWEELIRATQQQLEQNQSNILLNYTLAVAYANTGEIKKAYDIIDVFGSSVSRKEFNTAVSPYLADWENYLDYDNLLLLNYAAFSKVINKNYGEAVSLFEYIFKIDPENLWALNHAAAALVEINEFDKAHNYADQALSMEENEYSHLIKGYAYYENGNYFRAVIEAASARNLFKALASEEYQDFAE</sequence>
<accession>A0A1N6PPC3</accession>
<reference evidence="3" key="1">
    <citation type="submission" date="2017-01" db="EMBL/GenBank/DDBJ databases">
        <authorList>
            <person name="Varghese N."/>
            <person name="Submissions S."/>
        </authorList>
    </citation>
    <scope>NUCLEOTIDE SEQUENCE [LARGE SCALE GENOMIC DNA]</scope>
    <source>
        <strain evidence="3">ATCC 700103</strain>
    </source>
</reference>
<dbReference type="STRING" id="56779.SAMN05421834_101163"/>
<feature type="transmembrane region" description="Helical" evidence="1">
    <location>
        <begin position="21"/>
        <end position="41"/>
    </location>
</feature>